<reference evidence="2 3" key="1">
    <citation type="submission" date="2019-12" db="EMBL/GenBank/DDBJ databases">
        <title>Nocardia macrotermitis sp. nov. and Nocardia aurantia sp. nov., isolated from the gut of the fungus growing-termite Macrotermes natalensis.</title>
        <authorList>
            <person name="Christine B."/>
            <person name="Rene B."/>
        </authorList>
    </citation>
    <scope>NUCLEOTIDE SEQUENCE [LARGE SCALE GENOMIC DNA]</scope>
    <source>
        <strain evidence="2 3">DSM 102126</strain>
    </source>
</reference>
<dbReference type="EMBL" id="WUTW01000001">
    <property type="protein sequence ID" value="MXQ63743.1"/>
    <property type="molecule type" value="Genomic_DNA"/>
</dbReference>
<comment type="caution">
    <text evidence="2">The sequence shown here is derived from an EMBL/GenBank/DDBJ whole genome shotgun (WGS) entry which is preliminary data.</text>
</comment>
<keyword evidence="1" id="KW-1133">Transmembrane helix</keyword>
<evidence type="ECO:0000313" key="2">
    <source>
        <dbReference type="EMBL" id="MXQ63743.1"/>
    </source>
</evidence>
<feature type="transmembrane region" description="Helical" evidence="1">
    <location>
        <begin position="71"/>
        <end position="92"/>
    </location>
</feature>
<keyword evidence="3" id="KW-1185">Reference proteome</keyword>
<feature type="transmembrane region" description="Helical" evidence="1">
    <location>
        <begin position="6"/>
        <end position="28"/>
    </location>
</feature>
<organism evidence="2 3">
    <name type="scientific">Actinomadura rayongensis</name>
    <dbReference type="NCBI Taxonomy" id="1429076"/>
    <lineage>
        <taxon>Bacteria</taxon>
        <taxon>Bacillati</taxon>
        <taxon>Actinomycetota</taxon>
        <taxon>Actinomycetes</taxon>
        <taxon>Streptosporangiales</taxon>
        <taxon>Thermomonosporaceae</taxon>
        <taxon>Actinomadura</taxon>
    </lineage>
</organism>
<sequence>MTKRARAAALVAGGYAVVVIAVAVDAVIELRTDDSGLSALWLLLVTLPLGAVVTGVTDSLFGASLDGLKPGLPVLMLVASGFVQAGLLRVLIGGRWNRRGR</sequence>
<feature type="transmembrane region" description="Helical" evidence="1">
    <location>
        <begin position="40"/>
        <end position="65"/>
    </location>
</feature>
<dbReference type="NCBIfam" id="NF046119">
    <property type="entry name" value="memb_SCO4225"/>
    <property type="match status" value="1"/>
</dbReference>
<accession>A0A6I4W2N5</accession>
<dbReference type="InterPro" id="IPR057702">
    <property type="entry name" value="DUF7942"/>
</dbReference>
<dbReference type="RefSeq" id="WP_161101859.1">
    <property type="nucleotide sequence ID" value="NZ_JBHLYI010000005.1"/>
</dbReference>
<dbReference type="AlphaFoldDB" id="A0A6I4W2N5"/>
<gene>
    <name evidence="2" type="ORF">GQ466_06825</name>
</gene>
<dbReference type="Pfam" id="PF25637">
    <property type="entry name" value="DUF7942"/>
    <property type="match status" value="1"/>
</dbReference>
<keyword evidence="1" id="KW-0472">Membrane</keyword>
<keyword evidence="1" id="KW-0812">Transmembrane</keyword>
<name>A0A6I4W2N5_9ACTN</name>
<protein>
    <submittedName>
        <fullName evidence="2">Uncharacterized protein</fullName>
    </submittedName>
</protein>
<dbReference type="Proteomes" id="UP000431901">
    <property type="component" value="Unassembled WGS sequence"/>
</dbReference>
<proteinExistence type="predicted"/>
<evidence type="ECO:0000256" key="1">
    <source>
        <dbReference type="SAM" id="Phobius"/>
    </source>
</evidence>
<evidence type="ECO:0000313" key="3">
    <source>
        <dbReference type="Proteomes" id="UP000431901"/>
    </source>
</evidence>